<dbReference type="RefSeq" id="WP_174148919.1">
    <property type="nucleotide sequence ID" value="NZ_CP081071.1"/>
</dbReference>
<gene>
    <name evidence="1" type="ORF">K3721_19255</name>
</gene>
<evidence type="ECO:0000313" key="2">
    <source>
        <dbReference type="Proteomes" id="UP001058713"/>
    </source>
</evidence>
<dbReference type="AlphaFoldDB" id="A0A9Q9M4N8"/>
<dbReference type="Proteomes" id="UP001058713">
    <property type="component" value="Plasmid unnamed1"/>
</dbReference>
<evidence type="ECO:0000313" key="1">
    <source>
        <dbReference type="EMBL" id="UWQ55973.1"/>
    </source>
</evidence>
<reference evidence="1" key="1">
    <citation type="submission" date="2021-08" db="EMBL/GenBank/DDBJ databases">
        <authorList>
            <person name="Nwanade C."/>
            <person name="Wang M."/>
            <person name="Masoudi A."/>
            <person name="Yu Z."/>
            <person name="Liu J."/>
        </authorList>
    </citation>
    <scope>NUCLEOTIDE SEQUENCE</scope>
    <source>
        <strain evidence="1">S122</strain>
        <plasmid evidence="1">unnamed1</plasmid>
    </source>
</reference>
<dbReference type="KEGG" id="lcae:K3721_19255"/>
<name>A0A9Q9M4N8_LEICA</name>
<proteinExistence type="predicted"/>
<geneLocation type="plasmid" evidence="1 2">
    <name>unnamed1</name>
</geneLocation>
<dbReference type="EMBL" id="CP081071">
    <property type="protein sequence ID" value="UWQ55973.1"/>
    <property type="molecule type" value="Genomic_DNA"/>
</dbReference>
<protein>
    <submittedName>
        <fullName evidence="1">Uncharacterized protein</fullName>
    </submittedName>
</protein>
<organism evidence="1 2">
    <name type="scientific">Leisingera caerulea</name>
    <name type="common">Phaeobacter caeruleus</name>
    <dbReference type="NCBI Taxonomy" id="506591"/>
    <lineage>
        <taxon>Bacteria</taxon>
        <taxon>Pseudomonadati</taxon>
        <taxon>Pseudomonadota</taxon>
        <taxon>Alphaproteobacteria</taxon>
        <taxon>Rhodobacterales</taxon>
        <taxon>Roseobacteraceae</taxon>
        <taxon>Leisingera</taxon>
    </lineage>
</organism>
<keyword evidence="1" id="KW-0614">Plasmid</keyword>
<accession>A0A9Q9M4N8</accession>
<sequence length="74" mass="8642">MSKTNSTSLSDKAARMVSIRQERRNAGFVEVTVWLPVEEVRHFRDKAWQAVEAVSRSFPRNTLLGQKRRQRGRK</sequence>